<evidence type="ECO:0000313" key="2">
    <source>
        <dbReference type="EMBL" id="KAK2565392.1"/>
    </source>
</evidence>
<evidence type="ECO:0000256" key="1">
    <source>
        <dbReference type="SAM" id="MobiDB-lite"/>
    </source>
</evidence>
<proteinExistence type="predicted"/>
<name>A0AAD9QQ73_ACRCE</name>
<keyword evidence="3" id="KW-1185">Reference proteome</keyword>
<accession>A0AAD9QQ73</accession>
<gene>
    <name evidence="2" type="ORF">P5673_011367</name>
</gene>
<reference evidence="2" key="1">
    <citation type="journal article" date="2023" name="G3 (Bethesda)">
        <title>Whole genome assembly and annotation of the endangered Caribbean coral Acropora cervicornis.</title>
        <authorList>
            <person name="Selwyn J.D."/>
            <person name="Vollmer S.V."/>
        </authorList>
    </citation>
    <scope>NUCLEOTIDE SEQUENCE</scope>
    <source>
        <strain evidence="2">K2</strain>
    </source>
</reference>
<comment type="caution">
    <text evidence="2">The sequence shown here is derived from an EMBL/GenBank/DDBJ whole genome shotgun (WGS) entry which is preliminary data.</text>
</comment>
<dbReference type="EMBL" id="JARQWQ010000020">
    <property type="protein sequence ID" value="KAK2565392.1"/>
    <property type="molecule type" value="Genomic_DNA"/>
</dbReference>
<feature type="compositionally biased region" description="Low complexity" evidence="1">
    <location>
        <begin position="295"/>
        <end position="315"/>
    </location>
</feature>
<feature type="compositionally biased region" description="Polar residues" evidence="1">
    <location>
        <begin position="329"/>
        <end position="358"/>
    </location>
</feature>
<protein>
    <submittedName>
        <fullName evidence="2">Uncharacterized protein</fullName>
    </submittedName>
</protein>
<dbReference type="AlphaFoldDB" id="A0AAD9QQ73"/>
<reference evidence="2" key="2">
    <citation type="journal article" date="2023" name="Science">
        <title>Genomic signatures of disease resistance in endangered staghorn corals.</title>
        <authorList>
            <person name="Vollmer S.V."/>
            <person name="Selwyn J.D."/>
            <person name="Despard B.A."/>
            <person name="Roesel C.L."/>
        </authorList>
    </citation>
    <scope>NUCLEOTIDE SEQUENCE</scope>
    <source>
        <strain evidence="2">K2</strain>
    </source>
</reference>
<organism evidence="2 3">
    <name type="scientific">Acropora cervicornis</name>
    <name type="common">Staghorn coral</name>
    <dbReference type="NCBI Taxonomy" id="6130"/>
    <lineage>
        <taxon>Eukaryota</taxon>
        <taxon>Metazoa</taxon>
        <taxon>Cnidaria</taxon>
        <taxon>Anthozoa</taxon>
        <taxon>Hexacorallia</taxon>
        <taxon>Scleractinia</taxon>
        <taxon>Astrocoeniina</taxon>
        <taxon>Acroporidae</taxon>
        <taxon>Acropora</taxon>
    </lineage>
</organism>
<evidence type="ECO:0000313" key="3">
    <source>
        <dbReference type="Proteomes" id="UP001249851"/>
    </source>
</evidence>
<dbReference type="Proteomes" id="UP001249851">
    <property type="component" value="Unassembled WGS sequence"/>
</dbReference>
<sequence>MLCGPVTMKDTSYDPSLWCKSTSGSEVMYNACSTLGKERDTSSWDTEIKQRISRSAREGQARIPTTTKVTNQDRFNGSGNSNTPKGDFSTEIKETEIERPQFHITIGKPIRRITPCNVVSFPLWPNPGTMNNGNERRASDGVLASSLSSSRRNIAVFSTLTEEFCNNDSATGLKEADRYDTGVSSVNGRRFSDGCFRNVPIYNGNKKVSVVLPQPRRSASEELYSGREARDLEFADSSQKEEDDHWKELVAKAKGFKPSKAPFTNKSRGEDFGDIEVKISRSMAEVEDVCSDMSSEASFSSNSSLSENDNADSSLQTVKPISGELGNYRSESLTNASSNTAKTSRRVSMQPSFGSNLRGTHPRRASVATSNPERSCDPKKSTKLSGYSTQSALEQARQLLGRLQSEGKSKTKKERLEELSTALKWILEELNRIETPDRELVSLFISLRAKIVNLKTDLKAEEFYATPIDPTEEIESVSVMQNLAIDDGVQGTEKIVESYRFEQNVTPEMTGKLCCVLLK</sequence>
<feature type="region of interest" description="Disordered" evidence="1">
    <location>
        <begin position="295"/>
        <end position="386"/>
    </location>
</feature>